<evidence type="ECO:0000313" key="2">
    <source>
        <dbReference type="Proteomes" id="UP000004893"/>
    </source>
</evidence>
<dbReference type="OrthoDB" id="9795204at2"/>
<dbReference type="InterPro" id="IPR014997">
    <property type="entry name" value="DUF1847"/>
</dbReference>
<protein>
    <recommendedName>
        <fullName evidence="3">Metal-binding protein</fullName>
    </recommendedName>
</protein>
<evidence type="ECO:0000313" key="1">
    <source>
        <dbReference type="EMBL" id="EEG72359.1"/>
    </source>
</evidence>
<dbReference type="eggNOG" id="COG4887">
    <property type="taxonomic scope" value="Bacteria"/>
</dbReference>
<name>C0C5H5_9FIRM</name>
<gene>
    <name evidence="1" type="ORF">CLOHYLEM_07359</name>
</gene>
<dbReference type="AlphaFoldDB" id="C0C5H5"/>
<evidence type="ECO:0008006" key="3">
    <source>
        <dbReference type="Google" id="ProtNLM"/>
    </source>
</evidence>
<reference evidence="1" key="2">
    <citation type="submission" date="2013-06" db="EMBL/GenBank/DDBJ databases">
        <title>Draft genome sequence of Clostridium hylemonae (DSM 15053).</title>
        <authorList>
            <person name="Sudarsanam P."/>
            <person name="Ley R."/>
            <person name="Guruge J."/>
            <person name="Turnbaugh P.J."/>
            <person name="Mahowald M."/>
            <person name="Liep D."/>
            <person name="Gordon J."/>
        </authorList>
    </citation>
    <scope>NUCLEOTIDE SEQUENCE</scope>
    <source>
        <strain evidence="1">DSM 15053</strain>
    </source>
</reference>
<keyword evidence="2" id="KW-1185">Reference proteome</keyword>
<accession>C0C5H5</accession>
<dbReference type="EMBL" id="ABYI02000041">
    <property type="protein sequence ID" value="EEG72359.1"/>
    <property type="molecule type" value="Genomic_DNA"/>
</dbReference>
<dbReference type="HOGENOM" id="CLU_091350_0_0_9"/>
<dbReference type="RefSeq" id="WP_006444706.1">
    <property type="nucleotide sequence ID" value="NZ_CP036524.1"/>
</dbReference>
<dbReference type="Pfam" id="PF08901">
    <property type="entry name" value="DUF1847"/>
    <property type="match status" value="1"/>
</dbReference>
<dbReference type="STRING" id="553973.CLOHYLEM_07359"/>
<organism evidence="1 2">
    <name type="scientific">[Clostridium] hylemonae DSM 15053</name>
    <dbReference type="NCBI Taxonomy" id="553973"/>
    <lineage>
        <taxon>Bacteria</taxon>
        <taxon>Bacillati</taxon>
        <taxon>Bacillota</taxon>
        <taxon>Clostridia</taxon>
        <taxon>Lachnospirales</taxon>
        <taxon>Lachnospiraceae</taxon>
    </lineage>
</organism>
<sequence length="210" mass="23103">MDKLKKLSCIDCAVTNCNDGDGEFPSFCLTTHMDEEALADAMACYKEDENKKTMVAAAEVEFEHYCQYTRVEEIMDFARRIGAHKIGIATCVGLIRESRMLAKIFRKHGFEVYGVGCKVGTIPKVDVGIPKKCEGVGTAMCNPILQAKLLNKEKTDLNVVVGLCVGHDSLFYKYSDALVTTAVTKDRVLGHNPAAALYNAQSYYKGKLGL</sequence>
<dbReference type="Proteomes" id="UP000004893">
    <property type="component" value="Unassembled WGS sequence"/>
</dbReference>
<reference evidence="1" key="1">
    <citation type="submission" date="2009-02" db="EMBL/GenBank/DDBJ databases">
        <authorList>
            <person name="Fulton L."/>
            <person name="Clifton S."/>
            <person name="Fulton B."/>
            <person name="Xu J."/>
            <person name="Minx P."/>
            <person name="Pepin K.H."/>
            <person name="Johnson M."/>
            <person name="Bhonagiri V."/>
            <person name="Nash W.E."/>
            <person name="Mardis E.R."/>
            <person name="Wilson R.K."/>
        </authorList>
    </citation>
    <scope>NUCLEOTIDE SEQUENCE [LARGE SCALE GENOMIC DNA]</scope>
    <source>
        <strain evidence="1">DSM 15053</strain>
    </source>
</reference>
<comment type="caution">
    <text evidence="1">The sequence shown here is derived from an EMBL/GenBank/DDBJ whole genome shotgun (WGS) entry which is preliminary data.</text>
</comment>
<proteinExistence type="predicted"/>